<dbReference type="PANTHER" id="PTHR47331:SF5">
    <property type="entry name" value="RIBONUCLEASE H"/>
    <property type="match status" value="1"/>
</dbReference>
<gene>
    <name evidence="2" type="ORF">RF55_11798</name>
</gene>
<dbReference type="Pfam" id="PF05380">
    <property type="entry name" value="Peptidase_A17"/>
    <property type="match status" value="1"/>
</dbReference>
<dbReference type="InterPro" id="IPR040676">
    <property type="entry name" value="DUF5641"/>
</dbReference>
<dbReference type="OrthoDB" id="7553315at2759"/>
<dbReference type="InterPro" id="IPR008042">
    <property type="entry name" value="Retrotrans_Pao"/>
</dbReference>
<dbReference type="Gene3D" id="1.10.340.70">
    <property type="match status" value="1"/>
</dbReference>
<dbReference type="STRING" id="67767.A0A0J7KER1"/>
<dbReference type="Proteomes" id="UP000036403">
    <property type="component" value="Unassembled WGS sequence"/>
</dbReference>
<sequence>MFELNTVTYGTSCASYLAIRCLRELADKEADLPLAARAVKEDCYMDDVLTGARTLKEAIHLQKQLNELLLRGQFQLRKWRANDSRILQHLIEECKTDVLLRLDEKNAVKTLGLLWNSIEDYLQYRVEVSRLNTVTKRIVLSKIAHVFDPLGLVAPLLINGKAIMQQLWTLDTEWDQPLPKEIVNTWERYYSSLPKLNELKIPRNVVRYNKSKDFDIYGFGDASEKAYGACLYAESWHHVPSEDNPADMLSRGVSIEQLSDNDCWWHGPRWLTSTHPRPATTIEAEVNLPEMKVKTVVLTVTTTPGILERFSRYRKLVRVLAYCLRWTRNNSSTKMTPALSLEELEISEKRIARMVQQEDFSTELHELQQGREVFRKSKLRALDPYLDEEGLIRVGGRLRNAMISEDQKHPIVLPAKHFVTSLIMKEEHERLHHCPPEQLLSSVRHRYWPISGRREAHKVVRKCIKCFRFRPSYPEVKMGDLPAHIYLFPYKGCPLGIGNGAHHRGLLSGARELREVYEFLKKEKTEIESNLGSQRIQWNFIPPRTPNFGGGGKEAIMNSRPLTPISSDPADLAVLTPSHFLIGDSLVQPAQCNLIEIQDNRLSRWQHLTKLRETFWRRWQSEYLQELQERNKWRTASRNIAINTIVLVKEDHLPPPQWIIGKVVELHPGPDNIVRIVSVRTQGGIYKRAVRNLCPLPLNDAEGD</sequence>
<dbReference type="Pfam" id="PF18701">
    <property type="entry name" value="DUF5641"/>
    <property type="match status" value="1"/>
</dbReference>
<evidence type="ECO:0000313" key="2">
    <source>
        <dbReference type="EMBL" id="KMQ88671.1"/>
    </source>
</evidence>
<dbReference type="EMBL" id="LBMM01008722">
    <property type="protein sequence ID" value="KMQ88671.1"/>
    <property type="molecule type" value="Genomic_DNA"/>
</dbReference>
<dbReference type="AlphaFoldDB" id="A0A0J7KER1"/>
<name>A0A0J7KER1_LASNI</name>
<evidence type="ECO:0000259" key="1">
    <source>
        <dbReference type="Pfam" id="PF18701"/>
    </source>
</evidence>
<protein>
    <recommendedName>
        <fullName evidence="1">DUF5641 domain-containing protein</fullName>
    </recommendedName>
</protein>
<feature type="domain" description="DUF5641" evidence="1">
    <location>
        <begin position="603"/>
        <end position="696"/>
    </location>
</feature>
<dbReference type="PaxDb" id="67767-A0A0J7KER1"/>
<reference evidence="2 3" key="1">
    <citation type="submission" date="2015-04" db="EMBL/GenBank/DDBJ databases">
        <title>Lasius niger genome sequencing.</title>
        <authorList>
            <person name="Konorov E.A."/>
            <person name="Nikitin M.A."/>
            <person name="Kirill M.V."/>
            <person name="Chang P."/>
        </authorList>
    </citation>
    <scope>NUCLEOTIDE SEQUENCE [LARGE SCALE GENOMIC DNA]</scope>
    <source>
        <tissue evidence="2">Whole</tissue>
    </source>
</reference>
<accession>A0A0J7KER1</accession>
<organism evidence="2 3">
    <name type="scientific">Lasius niger</name>
    <name type="common">Black garden ant</name>
    <dbReference type="NCBI Taxonomy" id="67767"/>
    <lineage>
        <taxon>Eukaryota</taxon>
        <taxon>Metazoa</taxon>
        <taxon>Ecdysozoa</taxon>
        <taxon>Arthropoda</taxon>
        <taxon>Hexapoda</taxon>
        <taxon>Insecta</taxon>
        <taxon>Pterygota</taxon>
        <taxon>Neoptera</taxon>
        <taxon>Endopterygota</taxon>
        <taxon>Hymenoptera</taxon>
        <taxon>Apocrita</taxon>
        <taxon>Aculeata</taxon>
        <taxon>Formicoidea</taxon>
        <taxon>Formicidae</taxon>
        <taxon>Formicinae</taxon>
        <taxon>Lasius</taxon>
        <taxon>Lasius</taxon>
    </lineage>
</organism>
<dbReference type="PANTHER" id="PTHR47331">
    <property type="entry name" value="PHD-TYPE DOMAIN-CONTAINING PROTEIN"/>
    <property type="match status" value="1"/>
</dbReference>
<evidence type="ECO:0000313" key="3">
    <source>
        <dbReference type="Proteomes" id="UP000036403"/>
    </source>
</evidence>
<keyword evidence="3" id="KW-1185">Reference proteome</keyword>
<comment type="caution">
    <text evidence="2">The sequence shown here is derived from an EMBL/GenBank/DDBJ whole genome shotgun (WGS) entry which is preliminary data.</text>
</comment>
<proteinExistence type="predicted"/>